<dbReference type="SMART" id="SM01117">
    <property type="entry name" value="Cyt-b5"/>
    <property type="match status" value="1"/>
</dbReference>
<keyword evidence="6 13" id="KW-0276">Fatty acid metabolism</keyword>
<dbReference type="SUPFAM" id="SSF55856">
    <property type="entry name" value="Cytochrome b5-like heme/steroid binding domain"/>
    <property type="match status" value="1"/>
</dbReference>
<evidence type="ECO:0000256" key="9">
    <source>
        <dbReference type="ARBA" id="ARBA00023004"/>
    </source>
</evidence>
<evidence type="ECO:0000256" key="5">
    <source>
        <dbReference type="ARBA" id="ARBA00022723"/>
    </source>
</evidence>
<evidence type="ECO:0000256" key="12">
    <source>
        <dbReference type="ARBA" id="ARBA00023160"/>
    </source>
</evidence>
<evidence type="ECO:0000256" key="10">
    <source>
        <dbReference type="ARBA" id="ARBA00023098"/>
    </source>
</evidence>
<keyword evidence="13" id="KW-0349">Heme</keyword>
<evidence type="ECO:0000313" key="17">
    <source>
        <dbReference type="Proteomes" id="UP000054279"/>
    </source>
</evidence>
<feature type="domain" description="Cytochrome b5 heme-binding" evidence="15">
    <location>
        <begin position="330"/>
        <end position="396"/>
    </location>
</feature>
<dbReference type="CDD" id="cd03505">
    <property type="entry name" value="Delta9-FADS-like"/>
    <property type="match status" value="1"/>
</dbReference>
<keyword evidence="11 14" id="KW-0472">Membrane</keyword>
<dbReference type="AlphaFoldDB" id="A0A0C9TMI1"/>
<comment type="subcellular location">
    <subcellularLocation>
        <location evidence="1">Membrane</location>
        <topology evidence="1">Multi-pass membrane protein</topology>
    </subcellularLocation>
</comment>
<dbReference type="InterPro" id="IPR015876">
    <property type="entry name" value="Acyl-CoA_DS"/>
</dbReference>
<dbReference type="PROSITE" id="PS00476">
    <property type="entry name" value="FATTY_ACID_DESATUR_1"/>
    <property type="match status" value="1"/>
</dbReference>
<feature type="transmembrane region" description="Helical" evidence="14">
    <location>
        <begin position="28"/>
        <end position="48"/>
    </location>
</feature>
<keyword evidence="8 13" id="KW-0560">Oxidoreductase</keyword>
<comment type="cofactor">
    <cofactor evidence="13">
        <name>Fe(2+)</name>
        <dbReference type="ChEBI" id="CHEBI:29033"/>
    </cofactor>
    <text evidence="13">Expected to bind 2 Fe(2+) ions per subunit.</text>
</comment>
<keyword evidence="4 14" id="KW-0812">Transmembrane</keyword>
<evidence type="ECO:0000256" key="6">
    <source>
        <dbReference type="ARBA" id="ARBA00022832"/>
    </source>
</evidence>
<evidence type="ECO:0000256" key="14">
    <source>
        <dbReference type="SAM" id="Phobius"/>
    </source>
</evidence>
<evidence type="ECO:0000256" key="2">
    <source>
        <dbReference type="ARBA" id="ARBA00009295"/>
    </source>
</evidence>
<organism evidence="16 17">
    <name type="scientific">Sphaerobolus stellatus (strain SS14)</name>
    <dbReference type="NCBI Taxonomy" id="990650"/>
    <lineage>
        <taxon>Eukaryota</taxon>
        <taxon>Fungi</taxon>
        <taxon>Dikarya</taxon>
        <taxon>Basidiomycota</taxon>
        <taxon>Agaricomycotina</taxon>
        <taxon>Agaricomycetes</taxon>
        <taxon>Phallomycetidae</taxon>
        <taxon>Geastrales</taxon>
        <taxon>Sphaerobolaceae</taxon>
        <taxon>Sphaerobolus</taxon>
    </lineage>
</organism>
<reference evidence="16 17" key="1">
    <citation type="submission" date="2014-06" db="EMBL/GenBank/DDBJ databases">
        <title>Evolutionary Origins and Diversification of the Mycorrhizal Mutualists.</title>
        <authorList>
            <consortium name="DOE Joint Genome Institute"/>
            <consortium name="Mycorrhizal Genomics Consortium"/>
            <person name="Kohler A."/>
            <person name="Kuo A."/>
            <person name="Nagy L.G."/>
            <person name="Floudas D."/>
            <person name="Copeland A."/>
            <person name="Barry K.W."/>
            <person name="Cichocki N."/>
            <person name="Veneault-Fourrey C."/>
            <person name="LaButti K."/>
            <person name="Lindquist E.A."/>
            <person name="Lipzen A."/>
            <person name="Lundell T."/>
            <person name="Morin E."/>
            <person name="Murat C."/>
            <person name="Riley R."/>
            <person name="Ohm R."/>
            <person name="Sun H."/>
            <person name="Tunlid A."/>
            <person name="Henrissat B."/>
            <person name="Grigoriev I.V."/>
            <person name="Hibbett D.S."/>
            <person name="Martin F."/>
        </authorList>
    </citation>
    <scope>NUCLEOTIDE SEQUENCE [LARGE SCALE GENOMIC DNA]</scope>
    <source>
        <strain evidence="16 17">SS14</strain>
    </source>
</reference>
<feature type="transmembrane region" description="Helical" evidence="14">
    <location>
        <begin position="165"/>
        <end position="186"/>
    </location>
</feature>
<evidence type="ECO:0000256" key="13">
    <source>
        <dbReference type="PIRNR" id="PIRNR000345"/>
    </source>
</evidence>
<comment type="catalytic activity">
    <reaction evidence="13">
        <text>octadecanoyl-CoA + 2 Fe(II)-[cytochrome b5] + O2 + 2 H(+) = (9Z)-octadecenoyl-CoA + 2 Fe(III)-[cytochrome b5] + 2 H2O</text>
        <dbReference type="Rhea" id="RHEA:19721"/>
        <dbReference type="Rhea" id="RHEA-COMP:10438"/>
        <dbReference type="Rhea" id="RHEA-COMP:10439"/>
        <dbReference type="ChEBI" id="CHEBI:15377"/>
        <dbReference type="ChEBI" id="CHEBI:15378"/>
        <dbReference type="ChEBI" id="CHEBI:15379"/>
        <dbReference type="ChEBI" id="CHEBI:29033"/>
        <dbReference type="ChEBI" id="CHEBI:29034"/>
        <dbReference type="ChEBI" id="CHEBI:57387"/>
        <dbReference type="ChEBI" id="CHEBI:57394"/>
        <dbReference type="EC" id="1.14.19.1"/>
    </reaction>
</comment>
<dbReference type="PROSITE" id="PS50255">
    <property type="entry name" value="CYTOCHROME_B5_2"/>
    <property type="match status" value="1"/>
</dbReference>
<evidence type="ECO:0000313" key="16">
    <source>
        <dbReference type="EMBL" id="KIJ23044.1"/>
    </source>
</evidence>
<keyword evidence="9 13" id="KW-0408">Iron</keyword>
<dbReference type="GO" id="GO:0005789">
    <property type="term" value="C:endoplasmic reticulum membrane"/>
    <property type="evidence" value="ECO:0007669"/>
    <property type="project" value="TreeGrafter"/>
</dbReference>
<evidence type="ECO:0000256" key="3">
    <source>
        <dbReference type="ARBA" id="ARBA00022516"/>
    </source>
</evidence>
<keyword evidence="13" id="KW-0813">Transport</keyword>
<name>A0A0C9TMI1_SPHS4</name>
<keyword evidence="5 13" id="KW-0479">Metal-binding</keyword>
<protein>
    <recommendedName>
        <fullName evidence="13">Acyl-CoA desaturase</fullName>
        <ecNumber evidence="13">1.14.19.1</ecNumber>
    </recommendedName>
</protein>
<keyword evidence="12 13" id="KW-0275">Fatty acid biosynthesis</keyword>
<dbReference type="PANTHER" id="PTHR11351">
    <property type="entry name" value="ACYL-COA DESATURASE"/>
    <property type="match status" value="1"/>
</dbReference>
<keyword evidence="10 13" id="KW-0443">Lipid metabolism</keyword>
<dbReference type="PIRSF" id="PIRSF000345">
    <property type="entry name" value="OLE1"/>
    <property type="match status" value="1"/>
</dbReference>
<evidence type="ECO:0000259" key="15">
    <source>
        <dbReference type="PROSITE" id="PS50255"/>
    </source>
</evidence>
<evidence type="ECO:0000256" key="8">
    <source>
        <dbReference type="ARBA" id="ARBA00023002"/>
    </source>
</evidence>
<dbReference type="GO" id="GO:0006636">
    <property type="term" value="P:unsaturated fatty acid biosynthetic process"/>
    <property type="evidence" value="ECO:0007669"/>
    <property type="project" value="UniProtKB-UniRule"/>
</dbReference>
<gene>
    <name evidence="16" type="ORF">M422DRAFT_786283</name>
</gene>
<dbReference type="InterPro" id="IPR009160">
    <property type="entry name" value="Acyl-CoA_deSatase_haem/ster-bd"/>
</dbReference>
<dbReference type="GO" id="GO:0005506">
    <property type="term" value="F:iron ion binding"/>
    <property type="evidence" value="ECO:0007669"/>
    <property type="project" value="TreeGrafter"/>
</dbReference>
<dbReference type="InterPro" id="IPR005804">
    <property type="entry name" value="FA_desaturase_dom"/>
</dbReference>
<dbReference type="InterPro" id="IPR001522">
    <property type="entry name" value="FADS-1_CS"/>
</dbReference>
<evidence type="ECO:0000256" key="7">
    <source>
        <dbReference type="ARBA" id="ARBA00022989"/>
    </source>
</evidence>
<comment type="similarity">
    <text evidence="2 13">Belongs to the fatty acid desaturase type 1 family.</text>
</comment>
<dbReference type="EMBL" id="KN837829">
    <property type="protein sequence ID" value="KIJ23044.1"/>
    <property type="molecule type" value="Genomic_DNA"/>
</dbReference>
<keyword evidence="13" id="KW-0249">Electron transport</keyword>
<feature type="transmembrane region" description="Helical" evidence="14">
    <location>
        <begin position="54"/>
        <end position="75"/>
    </location>
</feature>
<dbReference type="InterPro" id="IPR036400">
    <property type="entry name" value="Cyt_B5-like_heme/steroid_sf"/>
</dbReference>
<dbReference type="InterPro" id="IPR001199">
    <property type="entry name" value="Cyt_B5-like_heme/steroid-bd"/>
</dbReference>
<sequence length="428" mass="49932">MTAEKEKERELPIIPPTWWALIKRLDPINTSIFVIPHLITFAGCWITSWEWKTFIFFCVYLYVTSTAFVAGYHRLWSHRAFVPTKPLEYTLAFFASAAFMRTMVWWARDHRAHHRYIDSELDPCMPKHNFFWRHFGWFTVRQSYVAPVDLSDLFSNPVVQWQLKWIWPMSIFSSFLLPMLVAGLGWGDWWGGLFYAGFLRVNIMHHGTLFANSLAHWVGDQHFDDRTSPKDFFFTNIVTFGEGYHNYHHQFPMDYRVGIEWWQFDPAKWFVFACYCVGLVTQINRAPENEIKKAELSMELKKLRTVQDRIKWATDPEDLPVVDWEKFQEESMNRPLVLIAGFIHDVSSFMDQHPGGRDMLAGNIGKDVTTSFFGGIYNHSNAAHNILSMLRVGVLRGGVQHVDAIIPPGQELRIVQTKEMKKANVALT</sequence>
<dbReference type="Proteomes" id="UP000054279">
    <property type="component" value="Unassembled WGS sequence"/>
</dbReference>
<dbReference type="EC" id="1.14.19.1" evidence="13"/>
<proteinExistence type="inferred from homology"/>
<keyword evidence="3 13" id="KW-0444">Lipid biosynthesis</keyword>
<dbReference type="Gene3D" id="3.10.120.10">
    <property type="entry name" value="Cytochrome b5-like heme/steroid binding domain"/>
    <property type="match status" value="1"/>
</dbReference>
<evidence type="ECO:0000256" key="11">
    <source>
        <dbReference type="ARBA" id="ARBA00023136"/>
    </source>
</evidence>
<keyword evidence="17" id="KW-1185">Reference proteome</keyword>
<evidence type="ECO:0000256" key="4">
    <source>
        <dbReference type="ARBA" id="ARBA00022692"/>
    </source>
</evidence>
<dbReference type="PANTHER" id="PTHR11351:SF31">
    <property type="entry name" value="DESATURASE 1, ISOFORM A-RELATED"/>
    <property type="match status" value="1"/>
</dbReference>
<dbReference type="PRINTS" id="PR00075">
    <property type="entry name" value="FACDDSATRASE"/>
</dbReference>
<evidence type="ECO:0000256" key="1">
    <source>
        <dbReference type="ARBA" id="ARBA00004141"/>
    </source>
</evidence>
<dbReference type="Pfam" id="PF00173">
    <property type="entry name" value="Cyt-b5"/>
    <property type="match status" value="1"/>
</dbReference>
<keyword evidence="7 14" id="KW-1133">Transmembrane helix</keyword>
<dbReference type="GO" id="GO:0004768">
    <property type="term" value="F:stearoyl-CoA 9-desaturase activity"/>
    <property type="evidence" value="ECO:0007669"/>
    <property type="project" value="UniProtKB-UniRule"/>
</dbReference>
<dbReference type="Pfam" id="PF00487">
    <property type="entry name" value="FA_desaturase"/>
    <property type="match status" value="1"/>
</dbReference>
<accession>A0A0C9TMI1</accession>
<dbReference type="HOGENOM" id="CLU_027359_3_2_1"/>
<comment type="function">
    <text evidence="13">Stearoyl-CoA desaturase that utilizes O(2) and electrons from reduced cytochrome b5 to introduce the first double bond into saturated fatty acyl-CoA substrates.</text>
</comment>
<dbReference type="OrthoDB" id="10260134at2759"/>